<dbReference type="AlphaFoldDB" id="A0A4Y9VRY6"/>
<proteinExistence type="predicted"/>
<comment type="caution">
    <text evidence="4">The sequence shown here is derived from an EMBL/GenBank/DDBJ whole genome shotgun (WGS) entry which is preliminary data.</text>
</comment>
<evidence type="ECO:0000256" key="1">
    <source>
        <dbReference type="ARBA" id="ARBA00023015"/>
    </source>
</evidence>
<dbReference type="CDD" id="cd06170">
    <property type="entry name" value="LuxR_C_like"/>
    <property type="match status" value="1"/>
</dbReference>
<evidence type="ECO:0000259" key="3">
    <source>
        <dbReference type="SMART" id="SM00421"/>
    </source>
</evidence>
<dbReference type="EMBL" id="PQVH01000009">
    <property type="protein sequence ID" value="TFW71117.1"/>
    <property type="molecule type" value="Genomic_DNA"/>
</dbReference>
<dbReference type="InterPro" id="IPR029016">
    <property type="entry name" value="GAF-like_dom_sf"/>
</dbReference>
<dbReference type="GO" id="GO:0003677">
    <property type="term" value="F:DNA binding"/>
    <property type="evidence" value="ECO:0007669"/>
    <property type="project" value="InterPro"/>
</dbReference>
<dbReference type="SMART" id="SM00421">
    <property type="entry name" value="HTH_LUXR"/>
    <property type="match status" value="1"/>
</dbReference>
<dbReference type="Proteomes" id="UP000297706">
    <property type="component" value="Unassembled WGS sequence"/>
</dbReference>
<reference evidence="4 5" key="1">
    <citation type="submission" date="2018-02" db="EMBL/GenBank/DDBJ databases">
        <title>A novel lanthanide dependent methylotroph, Methylotenera sp. La3113.</title>
        <authorList>
            <person name="Lv H."/>
            <person name="Tani A."/>
        </authorList>
    </citation>
    <scope>NUCLEOTIDE SEQUENCE [LARGE SCALE GENOMIC DNA]</scope>
    <source>
        <strain evidence="4 5">La3113</strain>
    </source>
</reference>
<dbReference type="RefSeq" id="WP_135277816.1">
    <property type="nucleotide sequence ID" value="NZ_PQVH01000009.1"/>
</dbReference>
<evidence type="ECO:0000313" key="4">
    <source>
        <dbReference type="EMBL" id="TFW71117.1"/>
    </source>
</evidence>
<dbReference type="Gene3D" id="3.30.450.40">
    <property type="match status" value="1"/>
</dbReference>
<accession>A0A4Y9VRY6</accession>
<name>A0A4Y9VRY6_9PROT</name>
<dbReference type="GO" id="GO:0016987">
    <property type="term" value="F:sigma factor activity"/>
    <property type="evidence" value="ECO:0007669"/>
    <property type="project" value="InterPro"/>
</dbReference>
<evidence type="ECO:0000313" key="5">
    <source>
        <dbReference type="Proteomes" id="UP000297706"/>
    </source>
</evidence>
<dbReference type="InterPro" id="IPR013249">
    <property type="entry name" value="RNA_pol_sigma70_r4_t2"/>
</dbReference>
<dbReference type="SUPFAM" id="SSF46894">
    <property type="entry name" value="C-terminal effector domain of the bipartite response regulators"/>
    <property type="match status" value="1"/>
</dbReference>
<dbReference type="InterPro" id="IPR036388">
    <property type="entry name" value="WH-like_DNA-bd_sf"/>
</dbReference>
<protein>
    <recommendedName>
        <fullName evidence="3">HTH luxR-type domain-containing protein</fullName>
    </recommendedName>
</protein>
<dbReference type="GO" id="GO:0006352">
    <property type="term" value="P:DNA-templated transcription initiation"/>
    <property type="evidence" value="ECO:0007669"/>
    <property type="project" value="InterPro"/>
</dbReference>
<gene>
    <name evidence="4" type="ORF">C3Y98_07535</name>
</gene>
<organism evidence="4 5">
    <name type="scientific">Methylotenera oryzisoli</name>
    <dbReference type="NCBI Taxonomy" id="2080758"/>
    <lineage>
        <taxon>Bacteria</taxon>
        <taxon>Pseudomonadati</taxon>
        <taxon>Pseudomonadota</taxon>
        <taxon>Betaproteobacteria</taxon>
        <taxon>Nitrosomonadales</taxon>
        <taxon>Methylophilaceae</taxon>
        <taxon>Methylotenera</taxon>
    </lineage>
</organism>
<dbReference type="SUPFAM" id="SSF55781">
    <property type="entry name" value="GAF domain-like"/>
    <property type="match status" value="1"/>
</dbReference>
<evidence type="ECO:0000256" key="2">
    <source>
        <dbReference type="ARBA" id="ARBA00023163"/>
    </source>
</evidence>
<sequence>MNLFNYKDEPPSKRLLKQHFIDANRGAFPQDTLNCVAHLILVIESPDEMMSVALEFIVKKLEACRADIGFVRPQDSIYRPAFIYYNASSSPLNCTGTVYSNQDRVFQKTWHQRLPVACDNVTSSPLLLDSRKKFESIQSKSILFQRLVWDRSPLGMACIDFTHEPHFWTQTEIEFVAEFCETFLGPLLGISHFWHDPKKYQLVKKPTESELIAIKLAAKGMSYKQIANELGKSVRTIENQLRSARDTLNAANQAELITKCSIWL</sequence>
<dbReference type="InterPro" id="IPR000792">
    <property type="entry name" value="Tscrpt_reg_LuxR_C"/>
</dbReference>
<keyword evidence="2" id="KW-0804">Transcription</keyword>
<feature type="domain" description="HTH luxR-type" evidence="3">
    <location>
        <begin position="203"/>
        <end position="260"/>
    </location>
</feature>
<keyword evidence="5" id="KW-1185">Reference proteome</keyword>
<dbReference type="Gene3D" id="1.10.10.10">
    <property type="entry name" value="Winged helix-like DNA-binding domain superfamily/Winged helix DNA-binding domain"/>
    <property type="match status" value="1"/>
</dbReference>
<dbReference type="InterPro" id="IPR016032">
    <property type="entry name" value="Sig_transdc_resp-reg_C-effctor"/>
</dbReference>
<dbReference type="OrthoDB" id="8778273at2"/>
<keyword evidence="1" id="KW-0805">Transcription regulation</keyword>
<dbReference type="Pfam" id="PF08281">
    <property type="entry name" value="Sigma70_r4_2"/>
    <property type="match status" value="1"/>
</dbReference>